<feature type="transmembrane region" description="Helical" evidence="11">
    <location>
        <begin position="190"/>
        <end position="212"/>
    </location>
</feature>
<evidence type="ECO:0000256" key="11">
    <source>
        <dbReference type="RuleBase" id="RU363047"/>
    </source>
</evidence>
<dbReference type="PROSITE" id="PS00237">
    <property type="entry name" value="G_PROTEIN_RECEP_F1_1"/>
    <property type="match status" value="1"/>
</dbReference>
<feature type="domain" description="G-protein coupled receptors family 1 profile" evidence="12">
    <location>
        <begin position="38"/>
        <end position="286"/>
    </location>
</feature>
<evidence type="ECO:0000256" key="7">
    <source>
        <dbReference type="ARBA" id="ARBA00023136"/>
    </source>
</evidence>
<accession>A0AAV3A416</accession>
<gene>
    <name evidence="13" type="ORF">GDO54_015009</name>
</gene>
<feature type="transmembrane region" description="Helical" evidence="11">
    <location>
        <begin position="233"/>
        <end position="257"/>
    </location>
</feature>
<dbReference type="FunFam" id="1.20.1070.10:FF:000015">
    <property type="entry name" value="Olfactory receptor"/>
    <property type="match status" value="1"/>
</dbReference>
<evidence type="ECO:0000256" key="10">
    <source>
        <dbReference type="RuleBase" id="RU000688"/>
    </source>
</evidence>
<evidence type="ECO:0000259" key="12">
    <source>
        <dbReference type="PROSITE" id="PS50262"/>
    </source>
</evidence>
<evidence type="ECO:0000313" key="14">
    <source>
        <dbReference type="Proteomes" id="UP001181693"/>
    </source>
</evidence>
<dbReference type="CDD" id="cd13954">
    <property type="entry name" value="7tmA_OR"/>
    <property type="match status" value="1"/>
</dbReference>
<evidence type="ECO:0000256" key="4">
    <source>
        <dbReference type="ARBA" id="ARBA00022725"/>
    </source>
</evidence>
<dbReference type="GO" id="GO:0004984">
    <property type="term" value="F:olfactory receptor activity"/>
    <property type="evidence" value="ECO:0007669"/>
    <property type="project" value="InterPro"/>
</dbReference>
<organism evidence="13 14">
    <name type="scientific">Pyxicephalus adspersus</name>
    <name type="common">African bullfrog</name>
    <dbReference type="NCBI Taxonomy" id="30357"/>
    <lineage>
        <taxon>Eukaryota</taxon>
        <taxon>Metazoa</taxon>
        <taxon>Chordata</taxon>
        <taxon>Craniata</taxon>
        <taxon>Vertebrata</taxon>
        <taxon>Euteleostomi</taxon>
        <taxon>Amphibia</taxon>
        <taxon>Batrachia</taxon>
        <taxon>Anura</taxon>
        <taxon>Neobatrachia</taxon>
        <taxon>Ranoidea</taxon>
        <taxon>Pyxicephalidae</taxon>
        <taxon>Pyxicephalinae</taxon>
        <taxon>Pyxicephalus</taxon>
    </lineage>
</organism>
<keyword evidence="11" id="KW-0716">Sensory transduction</keyword>
<proteinExistence type="inferred from homology"/>
<evidence type="ECO:0000256" key="6">
    <source>
        <dbReference type="ARBA" id="ARBA00023040"/>
    </source>
</evidence>
<dbReference type="GO" id="GO:0004930">
    <property type="term" value="F:G protein-coupled receptor activity"/>
    <property type="evidence" value="ECO:0007669"/>
    <property type="project" value="UniProtKB-KW"/>
</dbReference>
<keyword evidence="2 11" id="KW-1003">Cell membrane</keyword>
<keyword evidence="3 10" id="KW-0812">Transmembrane</keyword>
<evidence type="ECO:0000256" key="2">
    <source>
        <dbReference type="ARBA" id="ARBA00022475"/>
    </source>
</evidence>
<protein>
    <recommendedName>
        <fullName evidence="11">Olfactory receptor</fullName>
    </recommendedName>
</protein>
<evidence type="ECO:0000256" key="1">
    <source>
        <dbReference type="ARBA" id="ARBA00004651"/>
    </source>
</evidence>
<keyword evidence="8 10" id="KW-0675">Receptor</keyword>
<dbReference type="InterPro" id="IPR000725">
    <property type="entry name" value="Olfact_rcpt"/>
</dbReference>
<evidence type="ECO:0000313" key="13">
    <source>
        <dbReference type="EMBL" id="DBA19142.1"/>
    </source>
</evidence>
<dbReference type="PRINTS" id="PR00237">
    <property type="entry name" value="GPCRRHODOPSN"/>
</dbReference>
<dbReference type="EMBL" id="DYDO01000008">
    <property type="protein sequence ID" value="DBA19142.1"/>
    <property type="molecule type" value="Genomic_DNA"/>
</dbReference>
<comment type="caution">
    <text evidence="13">The sequence shown here is derived from an EMBL/GenBank/DDBJ whole genome shotgun (WGS) entry which is preliminary data.</text>
</comment>
<keyword evidence="4 11" id="KW-0552">Olfaction</keyword>
<dbReference type="Pfam" id="PF13853">
    <property type="entry name" value="7tm_4"/>
    <property type="match status" value="1"/>
</dbReference>
<dbReference type="PROSITE" id="PS50262">
    <property type="entry name" value="G_PROTEIN_RECEP_F1_2"/>
    <property type="match status" value="1"/>
</dbReference>
<keyword evidence="5 11" id="KW-1133">Transmembrane helix</keyword>
<keyword evidence="9 10" id="KW-0807">Transducer</keyword>
<dbReference type="Gene3D" id="1.20.1070.10">
    <property type="entry name" value="Rhodopsin 7-helix transmembrane proteins"/>
    <property type="match status" value="1"/>
</dbReference>
<name>A0AAV3A416_PYXAD</name>
<keyword evidence="14" id="KW-1185">Reference proteome</keyword>
<dbReference type="Proteomes" id="UP001181693">
    <property type="component" value="Unassembled WGS sequence"/>
</dbReference>
<reference evidence="13" key="1">
    <citation type="thesis" date="2020" institute="ProQuest LLC" country="789 East Eisenhower Parkway, Ann Arbor, MI, USA">
        <title>Comparative Genomics and Chromosome Evolution.</title>
        <authorList>
            <person name="Mudd A.B."/>
        </authorList>
    </citation>
    <scope>NUCLEOTIDE SEQUENCE</scope>
    <source>
        <strain evidence="13">1538</strain>
        <tissue evidence="13">Blood</tissue>
    </source>
</reference>
<dbReference type="PRINTS" id="PR00245">
    <property type="entry name" value="OLFACTORYR"/>
</dbReference>
<dbReference type="AlphaFoldDB" id="A0AAV3A416"/>
<dbReference type="InterPro" id="IPR050516">
    <property type="entry name" value="Olfactory_GPCR"/>
</dbReference>
<feature type="transmembrane region" description="Helical" evidence="11">
    <location>
        <begin position="269"/>
        <end position="288"/>
    </location>
</feature>
<evidence type="ECO:0000256" key="5">
    <source>
        <dbReference type="ARBA" id="ARBA00022989"/>
    </source>
</evidence>
<keyword evidence="7 11" id="KW-0472">Membrane</keyword>
<evidence type="ECO:0000256" key="9">
    <source>
        <dbReference type="ARBA" id="ARBA00023224"/>
    </source>
</evidence>
<comment type="similarity">
    <text evidence="10">Belongs to the G-protein coupled receptor 1 family.</text>
</comment>
<dbReference type="PANTHER" id="PTHR26452">
    <property type="entry name" value="OLFACTORY RECEPTOR"/>
    <property type="match status" value="1"/>
</dbReference>
<feature type="transmembrane region" description="Helical" evidence="11">
    <location>
        <begin position="138"/>
        <end position="162"/>
    </location>
</feature>
<dbReference type="InterPro" id="IPR000276">
    <property type="entry name" value="GPCR_Rhodpsn"/>
</dbReference>
<evidence type="ECO:0000256" key="3">
    <source>
        <dbReference type="ARBA" id="ARBA00022692"/>
    </source>
</evidence>
<dbReference type="InterPro" id="IPR017452">
    <property type="entry name" value="GPCR_Rhodpsn_7TM"/>
</dbReference>
<dbReference type="GO" id="GO:0005886">
    <property type="term" value="C:plasma membrane"/>
    <property type="evidence" value="ECO:0007669"/>
    <property type="project" value="UniProtKB-SubCell"/>
</dbReference>
<dbReference type="SUPFAM" id="SSF81321">
    <property type="entry name" value="Family A G protein-coupled receptor-like"/>
    <property type="match status" value="1"/>
</dbReference>
<keyword evidence="6 10" id="KW-0297">G-protein coupled receptor</keyword>
<feature type="transmembrane region" description="Helical" evidence="11">
    <location>
        <begin position="24"/>
        <end position="45"/>
    </location>
</feature>
<sequence length="305" mass="35100">MENMTSFKEFHILALSNKWDKNGYSVFFFLIYFIGIVLNLVLVIVIYTDVHLHMPMYLFLCHLSFVDICYTTTTIPKLLDILLSGNNTVSFAQCFSQMFFYFWGACVEVNLLLAMAYDRYVAICKPLRYMEILSKRHCVLLMVAIWVIAFLNALIVTISASYTPLCHSATIKQFYCDFKAVIKLSCPGNLFLFVIFTEMILFGFCPFACSLASYVKVFNVILAMTSRDGRRKAFSTCSSHIMVLSIFYGTSVLVYMIPPSVNLEVLERLCTIFYTVVTPMLNPLLYSLRNKDVKRALIRIINKCW</sequence>
<feature type="transmembrane region" description="Helical" evidence="11">
    <location>
        <begin position="99"/>
        <end position="117"/>
    </location>
</feature>
<comment type="subcellular location">
    <subcellularLocation>
        <location evidence="1 11">Cell membrane</location>
        <topology evidence="1 11">Multi-pass membrane protein</topology>
    </subcellularLocation>
</comment>
<evidence type="ECO:0000256" key="8">
    <source>
        <dbReference type="ARBA" id="ARBA00023170"/>
    </source>
</evidence>